<dbReference type="InterPro" id="IPR011256">
    <property type="entry name" value="Reg_factor_effector_dom_sf"/>
</dbReference>
<evidence type="ECO:0000313" key="6">
    <source>
        <dbReference type="EMBL" id="HIZ40726.1"/>
    </source>
</evidence>
<dbReference type="InterPro" id="IPR047057">
    <property type="entry name" value="MerR_fam"/>
</dbReference>
<dbReference type="PANTHER" id="PTHR30204:SF69">
    <property type="entry name" value="MERR-FAMILY TRANSCRIPTIONAL REGULATOR"/>
    <property type="match status" value="1"/>
</dbReference>
<dbReference type="Gene3D" id="1.10.1660.10">
    <property type="match status" value="1"/>
</dbReference>
<evidence type="ECO:0000313" key="7">
    <source>
        <dbReference type="Proteomes" id="UP000824049"/>
    </source>
</evidence>
<dbReference type="EMBL" id="DXBR01000114">
    <property type="protein sequence ID" value="HIZ40726.1"/>
    <property type="molecule type" value="Genomic_DNA"/>
</dbReference>
<accession>A0A9D2ENS5</accession>
<dbReference type="CDD" id="cd01107">
    <property type="entry name" value="HTH_BmrR"/>
    <property type="match status" value="1"/>
</dbReference>
<dbReference type="InterPro" id="IPR009061">
    <property type="entry name" value="DNA-bd_dom_put_sf"/>
</dbReference>
<sequence>MDNLFSIGELSKYQNISKQTLIFYDKIGLFKPAYVDPNNGYRYYSSQQIDYLDTILIMKKSGFSLKEIREHMQSYTIDSSLSALGKQLTAIDRQIEELRLIRSRLQHRCTQMENAKIYREKENAVILENVKAQYILLHAVESPYSMREISIATKQCFADSFQKNLPIFFQCGVVVPYQHIMEGRFTEATFAFLPIEATEQTCNIKYLPAGKCVSIYHVGDYLSIGRSYQKILDYCQTNGLQIVSDSYEFCINDYITTYDENEYITKIMFYIRQPDA</sequence>
<dbReference type="SUPFAM" id="SSF46955">
    <property type="entry name" value="Putative DNA-binding domain"/>
    <property type="match status" value="1"/>
</dbReference>
<dbReference type="PANTHER" id="PTHR30204">
    <property type="entry name" value="REDOX-CYCLING DRUG-SENSING TRANSCRIPTIONAL ACTIVATOR SOXR"/>
    <property type="match status" value="1"/>
</dbReference>
<dbReference type="Pfam" id="PF06445">
    <property type="entry name" value="GyrI-like"/>
    <property type="match status" value="1"/>
</dbReference>
<dbReference type="GO" id="GO:0003677">
    <property type="term" value="F:DNA binding"/>
    <property type="evidence" value="ECO:0007669"/>
    <property type="project" value="UniProtKB-KW"/>
</dbReference>
<dbReference type="PROSITE" id="PS50937">
    <property type="entry name" value="HTH_MERR_2"/>
    <property type="match status" value="1"/>
</dbReference>
<dbReference type="Proteomes" id="UP000824049">
    <property type="component" value="Unassembled WGS sequence"/>
</dbReference>
<keyword evidence="4" id="KW-0804">Transcription</keyword>
<dbReference type="Gene3D" id="3.20.80.10">
    <property type="entry name" value="Regulatory factor, effector binding domain"/>
    <property type="match status" value="1"/>
</dbReference>
<proteinExistence type="predicted"/>
<dbReference type="InterPro" id="IPR000551">
    <property type="entry name" value="MerR-type_HTH_dom"/>
</dbReference>
<keyword evidence="3" id="KW-0238">DNA-binding</keyword>
<keyword evidence="1" id="KW-0678">Repressor</keyword>
<reference evidence="6" key="1">
    <citation type="journal article" date="2021" name="PeerJ">
        <title>Extensive microbial diversity within the chicken gut microbiome revealed by metagenomics and culture.</title>
        <authorList>
            <person name="Gilroy R."/>
            <person name="Ravi A."/>
            <person name="Getino M."/>
            <person name="Pursley I."/>
            <person name="Horton D.L."/>
            <person name="Alikhan N.F."/>
            <person name="Baker D."/>
            <person name="Gharbi K."/>
            <person name="Hall N."/>
            <person name="Watson M."/>
            <person name="Adriaenssens E.M."/>
            <person name="Foster-Nyarko E."/>
            <person name="Jarju S."/>
            <person name="Secka A."/>
            <person name="Antonio M."/>
            <person name="Oren A."/>
            <person name="Chaudhuri R.R."/>
            <person name="La Ragione R."/>
            <person name="Hildebrand F."/>
            <person name="Pallen M.J."/>
        </authorList>
    </citation>
    <scope>NUCLEOTIDE SEQUENCE</scope>
    <source>
        <strain evidence="6">CHK179-28034</strain>
    </source>
</reference>
<dbReference type="InterPro" id="IPR010499">
    <property type="entry name" value="AraC_E-bd"/>
</dbReference>
<evidence type="ECO:0000256" key="2">
    <source>
        <dbReference type="ARBA" id="ARBA00023015"/>
    </source>
</evidence>
<dbReference type="InterPro" id="IPR029442">
    <property type="entry name" value="GyrI-like"/>
</dbReference>
<dbReference type="Pfam" id="PF13411">
    <property type="entry name" value="MerR_1"/>
    <property type="match status" value="1"/>
</dbReference>
<evidence type="ECO:0000256" key="3">
    <source>
        <dbReference type="ARBA" id="ARBA00023125"/>
    </source>
</evidence>
<evidence type="ECO:0000256" key="1">
    <source>
        <dbReference type="ARBA" id="ARBA00022491"/>
    </source>
</evidence>
<reference evidence="6" key="2">
    <citation type="submission" date="2021-04" db="EMBL/GenBank/DDBJ databases">
        <authorList>
            <person name="Gilroy R."/>
        </authorList>
    </citation>
    <scope>NUCLEOTIDE SEQUENCE</scope>
    <source>
        <strain evidence="6">CHK179-28034</strain>
    </source>
</reference>
<evidence type="ECO:0000256" key="4">
    <source>
        <dbReference type="ARBA" id="ARBA00023163"/>
    </source>
</evidence>
<keyword evidence="2" id="KW-0805">Transcription regulation</keyword>
<comment type="caution">
    <text evidence="6">The sequence shown here is derived from an EMBL/GenBank/DDBJ whole genome shotgun (WGS) entry which is preliminary data.</text>
</comment>
<evidence type="ECO:0000259" key="5">
    <source>
        <dbReference type="PROSITE" id="PS50937"/>
    </source>
</evidence>
<feature type="domain" description="HTH merR-type" evidence="5">
    <location>
        <begin position="4"/>
        <end position="74"/>
    </location>
</feature>
<dbReference type="AlphaFoldDB" id="A0A9D2ENS5"/>
<gene>
    <name evidence="6" type="ORF">H9968_12565</name>
</gene>
<dbReference type="SUPFAM" id="SSF55136">
    <property type="entry name" value="Probable bacterial effector-binding domain"/>
    <property type="match status" value="1"/>
</dbReference>
<protein>
    <submittedName>
        <fullName evidence="6">MerR family transcriptional regulator</fullName>
    </submittedName>
</protein>
<dbReference type="SMART" id="SM00871">
    <property type="entry name" value="AraC_E_bind"/>
    <property type="match status" value="1"/>
</dbReference>
<name>A0A9D2ENS5_9FIRM</name>
<dbReference type="GO" id="GO:0003700">
    <property type="term" value="F:DNA-binding transcription factor activity"/>
    <property type="evidence" value="ECO:0007669"/>
    <property type="project" value="InterPro"/>
</dbReference>
<organism evidence="6 7">
    <name type="scientific">Candidatus Anaerobutyricum stercoris</name>
    <dbReference type="NCBI Taxonomy" id="2838457"/>
    <lineage>
        <taxon>Bacteria</taxon>
        <taxon>Bacillati</taxon>
        <taxon>Bacillota</taxon>
        <taxon>Clostridia</taxon>
        <taxon>Lachnospirales</taxon>
        <taxon>Lachnospiraceae</taxon>
        <taxon>Anaerobutyricum</taxon>
    </lineage>
</organism>
<dbReference type="SMART" id="SM00422">
    <property type="entry name" value="HTH_MERR"/>
    <property type="match status" value="1"/>
</dbReference>